<evidence type="ECO:0000313" key="2">
    <source>
        <dbReference type="Proteomes" id="UP000183995"/>
    </source>
</evidence>
<dbReference type="STRING" id="1123282.SAMN02745823_03892"/>
<dbReference type="EMBL" id="FQXV01000031">
    <property type="protein sequence ID" value="SHI25017.1"/>
    <property type="molecule type" value="Genomic_DNA"/>
</dbReference>
<dbReference type="Proteomes" id="UP000183995">
    <property type="component" value="Unassembled WGS sequence"/>
</dbReference>
<dbReference type="OrthoDB" id="2454603at2"/>
<accession>A0A1M5ZL34</accession>
<keyword evidence="2" id="KW-1185">Reference proteome</keyword>
<proteinExistence type="predicted"/>
<dbReference type="AlphaFoldDB" id="A0A1M5ZL34"/>
<gene>
    <name evidence="1" type="ORF">SAMN02745823_03892</name>
</gene>
<protein>
    <submittedName>
        <fullName evidence="1">Uncharacterized protein</fullName>
    </submittedName>
</protein>
<reference evidence="1 2" key="1">
    <citation type="submission" date="2016-11" db="EMBL/GenBank/DDBJ databases">
        <authorList>
            <person name="Jaros S."/>
            <person name="Januszkiewicz K."/>
            <person name="Wedrychowicz H."/>
        </authorList>
    </citation>
    <scope>NUCLEOTIDE SEQUENCE [LARGE SCALE GENOMIC DNA]</scope>
    <source>
        <strain evidence="1 2">DSM 10068</strain>
    </source>
</reference>
<sequence>MVDLNHDIDELLNDIAPVQLQFPDTSQSFPLITLFGVDNSSNLILDGAERLSSIVLQLDAWDTSKNGNTRQRCNELAADVSARMIGRGWRRDQGREMRDPSGLHRYMMQFSGVVDNVTGAIYQKSRF</sequence>
<organism evidence="1 2">
    <name type="scientific">Sporobacter termitidis DSM 10068</name>
    <dbReference type="NCBI Taxonomy" id="1123282"/>
    <lineage>
        <taxon>Bacteria</taxon>
        <taxon>Bacillati</taxon>
        <taxon>Bacillota</taxon>
        <taxon>Clostridia</taxon>
        <taxon>Eubacteriales</taxon>
        <taxon>Oscillospiraceae</taxon>
        <taxon>Sporobacter</taxon>
    </lineage>
</organism>
<evidence type="ECO:0000313" key="1">
    <source>
        <dbReference type="EMBL" id="SHI25017.1"/>
    </source>
</evidence>
<dbReference type="RefSeq" id="WP_073083391.1">
    <property type="nucleotide sequence ID" value="NZ_FQXV01000031.1"/>
</dbReference>
<name>A0A1M5ZL34_9FIRM</name>